<keyword evidence="1" id="KW-0489">Methyltransferase</keyword>
<sequence>MTLDELNRKFAEVPARHKEVSIIASMDDEPARPSRRLMDIALQAVSVAIDVALPIYEGRASKEPHWFDTWPGEHYRLLAALVRTLKPKTVIEIGTFTGMGTLALAQDLQPSGTLTTFDLLAWNSFADTWLAPADFSEGRVRQVLHDISTPGGIEPHRALFESADLIFVDGPKDGRTEADILVNLSTLNLSRNVVVVFDDIRVVNMIDIWRRVAQPKLDLTSFGHWSGTGLIDWNGTSDL</sequence>
<accession>E6V4Y3</accession>
<proteinExistence type="predicted"/>
<gene>
    <name evidence="1" type="ordered locus">Varpa_3992</name>
</gene>
<dbReference type="InterPro" id="IPR029063">
    <property type="entry name" value="SAM-dependent_MTases_sf"/>
</dbReference>
<evidence type="ECO:0000313" key="2">
    <source>
        <dbReference type="Proteomes" id="UP000008917"/>
    </source>
</evidence>
<dbReference type="KEGG" id="vpe:Varpa_3992"/>
<dbReference type="GO" id="GO:0008168">
    <property type="term" value="F:methyltransferase activity"/>
    <property type="evidence" value="ECO:0007669"/>
    <property type="project" value="UniProtKB-KW"/>
</dbReference>
<name>E6V4Y3_VARPE</name>
<dbReference type="RefSeq" id="WP_013542381.1">
    <property type="nucleotide sequence ID" value="NC_014931.1"/>
</dbReference>
<dbReference type="eggNOG" id="COG4122">
    <property type="taxonomic scope" value="Bacteria"/>
</dbReference>
<dbReference type="Gene3D" id="3.40.50.150">
    <property type="entry name" value="Vaccinia Virus protein VP39"/>
    <property type="match status" value="1"/>
</dbReference>
<dbReference type="EMBL" id="CP002417">
    <property type="protein sequence ID" value="ADU38164.1"/>
    <property type="molecule type" value="Genomic_DNA"/>
</dbReference>
<reference evidence="2" key="1">
    <citation type="submission" date="2010-12" db="EMBL/GenBank/DDBJ databases">
        <title>Complete sequence of Variovorax paradoxus EPS.</title>
        <authorList>
            <consortium name="US DOE Joint Genome Institute"/>
            <person name="Lucas S."/>
            <person name="Copeland A."/>
            <person name="Lapidus A."/>
            <person name="Cheng J.-F."/>
            <person name="Goodwin L."/>
            <person name="Pitluck S."/>
            <person name="Teshima H."/>
            <person name="Detter J.C."/>
            <person name="Han C."/>
            <person name="Tapia R."/>
            <person name="Land M."/>
            <person name="Hauser L."/>
            <person name="Kyrpides N."/>
            <person name="Ivanova N."/>
            <person name="Ovchinnikova G."/>
            <person name="Orwin P."/>
            <person name="Han J.-I.G."/>
            <person name="Woyke T."/>
        </authorList>
    </citation>
    <scope>NUCLEOTIDE SEQUENCE [LARGE SCALE GENOMIC DNA]</scope>
    <source>
        <strain evidence="2">EPS</strain>
    </source>
</reference>
<dbReference type="Proteomes" id="UP000008917">
    <property type="component" value="Chromosome"/>
</dbReference>
<dbReference type="OrthoDB" id="9799672at2"/>
<dbReference type="GO" id="GO:0032259">
    <property type="term" value="P:methylation"/>
    <property type="evidence" value="ECO:0007669"/>
    <property type="project" value="UniProtKB-KW"/>
</dbReference>
<dbReference type="STRING" id="595537.Varpa_3992"/>
<keyword evidence="1" id="KW-0808">Transferase</keyword>
<protein>
    <submittedName>
        <fullName evidence="1">O-methyltransferase family 3</fullName>
    </submittedName>
</protein>
<evidence type="ECO:0000313" key="1">
    <source>
        <dbReference type="EMBL" id="ADU38164.1"/>
    </source>
</evidence>
<organism evidence="1 2">
    <name type="scientific">Variovorax paradoxus (strain EPS)</name>
    <dbReference type="NCBI Taxonomy" id="595537"/>
    <lineage>
        <taxon>Bacteria</taxon>
        <taxon>Pseudomonadati</taxon>
        <taxon>Pseudomonadota</taxon>
        <taxon>Betaproteobacteria</taxon>
        <taxon>Burkholderiales</taxon>
        <taxon>Comamonadaceae</taxon>
        <taxon>Variovorax</taxon>
    </lineage>
</organism>
<dbReference type="AlphaFoldDB" id="E6V4Y3"/>
<dbReference type="Pfam" id="PF13578">
    <property type="entry name" value="Methyltransf_24"/>
    <property type="match status" value="1"/>
</dbReference>
<reference evidence="1 2" key="2">
    <citation type="journal article" date="2013" name="Genome Announc.">
        <title>Genome of the Root-Associated Plant Growth-Promoting Bacterium Variovorax paradoxus Strain EPS.</title>
        <authorList>
            <person name="Han J.I."/>
            <person name="Spain J.C."/>
            <person name="Leadbetter J.R."/>
            <person name="Ovchinnikova G."/>
            <person name="Goodwin L.A."/>
            <person name="Han C.S."/>
            <person name="Woyke T."/>
            <person name="Davenport K.W."/>
            <person name="Orwin P.M."/>
        </authorList>
    </citation>
    <scope>NUCLEOTIDE SEQUENCE [LARGE SCALE GENOMIC DNA]</scope>
    <source>
        <strain evidence="1 2">EPS</strain>
    </source>
</reference>
<dbReference type="SUPFAM" id="SSF53335">
    <property type="entry name" value="S-adenosyl-L-methionine-dependent methyltransferases"/>
    <property type="match status" value="1"/>
</dbReference>
<dbReference type="HOGENOM" id="CLU_1160704_0_0_4"/>